<dbReference type="RefSeq" id="WP_273174403.1">
    <property type="nucleotide sequence ID" value="NZ_JAAXZR010000026.1"/>
</dbReference>
<dbReference type="Gene3D" id="3.40.50.300">
    <property type="entry name" value="P-loop containing nucleotide triphosphate hydrolases"/>
    <property type="match status" value="2"/>
</dbReference>
<evidence type="ECO:0000256" key="2">
    <source>
        <dbReference type="ARBA" id="ARBA00022840"/>
    </source>
</evidence>
<dbReference type="SUPFAM" id="SSF52540">
    <property type="entry name" value="P-loop containing nucleoside triphosphate hydrolases"/>
    <property type="match status" value="2"/>
</dbReference>
<evidence type="ECO:0000256" key="4">
    <source>
        <dbReference type="SAM" id="MobiDB-lite"/>
    </source>
</evidence>
<keyword evidence="2 3" id="KW-0067">ATP-binding</keyword>
<evidence type="ECO:0000313" key="6">
    <source>
        <dbReference type="EMBL" id="NLT80296.1"/>
    </source>
</evidence>
<proteinExistence type="predicted"/>
<dbReference type="EMBL" id="JAAXZR010000026">
    <property type="protein sequence ID" value="NLT80296.1"/>
    <property type="molecule type" value="Genomic_DNA"/>
</dbReference>
<dbReference type="GO" id="GO:0003677">
    <property type="term" value="F:DNA binding"/>
    <property type="evidence" value="ECO:0007669"/>
    <property type="project" value="InterPro"/>
</dbReference>
<reference evidence="6" key="2">
    <citation type="submission" date="2020-01" db="EMBL/GenBank/DDBJ databases">
        <authorList>
            <person name="Campanaro S."/>
        </authorList>
    </citation>
    <scope>NUCLEOTIDE SEQUENCE</scope>
    <source>
        <strain evidence="6">AS01afH2WH_6</strain>
    </source>
</reference>
<dbReference type="AlphaFoldDB" id="A0A971D0V7"/>
<reference evidence="6" key="1">
    <citation type="journal article" date="2020" name="Biotechnol. Biofuels">
        <title>New insights from the biogas microbiome by comprehensive genome-resolved metagenomics of nearly 1600 species originating from multiple anaerobic digesters.</title>
        <authorList>
            <person name="Campanaro S."/>
            <person name="Treu L."/>
            <person name="Rodriguez-R L.M."/>
            <person name="Kovalovszki A."/>
            <person name="Ziels R.M."/>
            <person name="Maus I."/>
            <person name="Zhu X."/>
            <person name="Kougias P.G."/>
            <person name="Basile A."/>
            <person name="Luo G."/>
            <person name="Schluter A."/>
            <person name="Konstantinidis K.T."/>
            <person name="Angelidaki I."/>
        </authorList>
    </citation>
    <scope>NUCLEOTIDE SEQUENCE</scope>
    <source>
        <strain evidence="6">AS01afH2WH_6</strain>
    </source>
</reference>
<dbReference type="InterPro" id="IPR050206">
    <property type="entry name" value="FtsK/SpoIIIE/SftA"/>
</dbReference>
<comment type="caution">
    <text evidence="6">The sequence shown here is derived from an EMBL/GenBank/DDBJ whole genome shotgun (WGS) entry which is preliminary data.</text>
</comment>
<protein>
    <submittedName>
        <fullName evidence="6">AAA family ATPase</fullName>
    </submittedName>
</protein>
<dbReference type="PANTHER" id="PTHR22683:SF1">
    <property type="entry name" value="TYPE VII SECRETION SYSTEM PROTEIN ESSC"/>
    <property type="match status" value="1"/>
</dbReference>
<dbReference type="SMART" id="SM00382">
    <property type="entry name" value="AAA"/>
    <property type="match status" value="2"/>
</dbReference>
<dbReference type="InterPro" id="IPR027417">
    <property type="entry name" value="P-loop_NTPase"/>
</dbReference>
<dbReference type="CDD" id="cd01127">
    <property type="entry name" value="TrwB_TraG_TraD_VirD4"/>
    <property type="match status" value="1"/>
</dbReference>
<dbReference type="GO" id="GO:0005524">
    <property type="term" value="F:ATP binding"/>
    <property type="evidence" value="ECO:0007669"/>
    <property type="project" value="UniProtKB-UniRule"/>
</dbReference>
<evidence type="ECO:0000313" key="7">
    <source>
        <dbReference type="Proteomes" id="UP000767327"/>
    </source>
</evidence>
<dbReference type="Proteomes" id="UP000767327">
    <property type="component" value="Unassembled WGS sequence"/>
</dbReference>
<feature type="compositionally biased region" description="Basic residues" evidence="4">
    <location>
        <begin position="1"/>
        <end position="10"/>
    </location>
</feature>
<evidence type="ECO:0000256" key="3">
    <source>
        <dbReference type="PROSITE-ProRule" id="PRU00289"/>
    </source>
</evidence>
<feature type="compositionally biased region" description="Low complexity" evidence="4">
    <location>
        <begin position="20"/>
        <end position="30"/>
    </location>
</feature>
<dbReference type="InterPro" id="IPR002543">
    <property type="entry name" value="FtsK_dom"/>
</dbReference>
<evidence type="ECO:0000259" key="5">
    <source>
        <dbReference type="PROSITE" id="PS50901"/>
    </source>
</evidence>
<dbReference type="PROSITE" id="PS50901">
    <property type="entry name" value="FTSK"/>
    <property type="match status" value="1"/>
</dbReference>
<gene>
    <name evidence="6" type="ORF">GXW98_08455</name>
</gene>
<organism evidence="6 7">
    <name type="scientific">Bifidobacterium crudilactis</name>
    <dbReference type="NCBI Taxonomy" id="327277"/>
    <lineage>
        <taxon>Bacteria</taxon>
        <taxon>Bacillati</taxon>
        <taxon>Actinomycetota</taxon>
        <taxon>Actinomycetes</taxon>
        <taxon>Bifidobacteriales</taxon>
        <taxon>Bifidobacteriaceae</taxon>
        <taxon>Bifidobacterium</taxon>
    </lineage>
</organism>
<feature type="region of interest" description="Disordered" evidence="4">
    <location>
        <begin position="1"/>
        <end position="38"/>
    </location>
</feature>
<evidence type="ECO:0000256" key="1">
    <source>
        <dbReference type="ARBA" id="ARBA00022741"/>
    </source>
</evidence>
<dbReference type="Pfam" id="PF01580">
    <property type="entry name" value="FtsK_SpoIIIE"/>
    <property type="match status" value="1"/>
</dbReference>
<feature type="domain" description="FtsK" evidence="5">
    <location>
        <begin position="187"/>
        <end position="370"/>
    </location>
</feature>
<dbReference type="InterPro" id="IPR003593">
    <property type="entry name" value="AAA+_ATPase"/>
</dbReference>
<dbReference type="PANTHER" id="PTHR22683">
    <property type="entry name" value="SPORULATION PROTEIN RELATED"/>
    <property type="match status" value="1"/>
</dbReference>
<feature type="region of interest" description="Disordered" evidence="4">
    <location>
        <begin position="90"/>
        <end position="121"/>
    </location>
</feature>
<name>A0A971D0V7_9BIFI</name>
<accession>A0A971D0V7</accession>
<sequence>MTSSYRRRKAPVGATDDSPASNTTTANAAAESRPVHPSTGTSVLYGALPLLSQLLILMYAVHQGHWIMAVTGLPVICGYLAQLLPSAHSTGGAKHSASDSETTVVDVSDSPGAESDQCTQNEARVTDIPLGSFYEELGLSPFTTDSQLWRRLVGLWMGSCDVGAAGLSATPVPIETDHAVPLGMTSCGSLDISLPKHGPHAMVAGTTGSGKSVLLHHWCLALAARHSPRALNLVLLDFKGGATFRTLSHLPHTVGCVSDLDLSHALRALNGIEAELRRRELLLHRLQVSSYEELKDPPARVVIVVDEFHALHQQLPDAEERLGRIASLGRSLGMHIILSTQHPLGQISSQIKANIALRICLRMQDAMQSIDVLGDAIATELPGTAAGYAYCRDANGLHVFRGLTVRQPERLILAMNSACRFLRHNRPQELFTPPLPHLLHADMLLDVDSSTTDGSTQAEVPTARIGLQDDGMRTRLCTLRFDGLNVAVIGPPGSGKSSLLAVIAAELRKQEGVDVTIIEDYDAIAGTIRAIPTHTNDAIVSDGVPKPQSPTCLQRPDEVAIGEFHASTQHSTSRRRFTVILIDTASDVSHRFDHPLASAGVQRVLQSDDVSVVFTCESMSQLPRSEYFPWRIVFPTGEHGRDVMSGIPRCLLSVMRKDEFGLPGRGFIIRNGNAVALQCVGFARPGERPSSAVALELE</sequence>
<feature type="binding site" evidence="3">
    <location>
        <begin position="205"/>
        <end position="212"/>
    </location>
    <ligand>
        <name>ATP</name>
        <dbReference type="ChEBI" id="CHEBI:30616"/>
    </ligand>
</feature>
<keyword evidence="1 3" id="KW-0547">Nucleotide-binding</keyword>